<dbReference type="Pfam" id="PF03280">
    <property type="entry name" value="Lipase_chap"/>
    <property type="match status" value="1"/>
</dbReference>
<evidence type="ECO:0000256" key="11">
    <source>
        <dbReference type="ARBA" id="ARBA00023136"/>
    </source>
</evidence>
<evidence type="ECO:0000256" key="10">
    <source>
        <dbReference type="ARBA" id="ARBA00023098"/>
    </source>
</evidence>
<proteinExistence type="inferred from homology"/>
<evidence type="ECO:0000256" key="7">
    <source>
        <dbReference type="ARBA" id="ARBA00022692"/>
    </source>
</evidence>
<name>A0ABW3UCQ7_9GAMM</name>
<keyword evidence="8" id="KW-0442">Lipid degradation</keyword>
<dbReference type="EMBL" id="JBHTLR010000017">
    <property type="protein sequence ID" value="MFD1217605.1"/>
    <property type="molecule type" value="Genomic_DNA"/>
</dbReference>
<evidence type="ECO:0000313" key="17">
    <source>
        <dbReference type="EMBL" id="MFD1217605.1"/>
    </source>
</evidence>
<keyword evidence="12" id="KW-0143">Chaperone</keyword>
<dbReference type="InterPro" id="IPR004961">
    <property type="entry name" value="Lipase_chaperone"/>
</dbReference>
<evidence type="ECO:0000256" key="15">
    <source>
        <dbReference type="ARBA" id="ARBA00033028"/>
    </source>
</evidence>
<evidence type="ECO:0000256" key="13">
    <source>
        <dbReference type="ARBA" id="ARBA00030948"/>
    </source>
</evidence>
<gene>
    <name evidence="17" type="ORF">ACFQ2X_13400</name>
</gene>
<comment type="function">
    <text evidence="1">May be involved in the folding of the extracellular lipase during its passage through the periplasm.</text>
</comment>
<accession>A0ABW3UCQ7</accession>
<keyword evidence="6" id="KW-0997">Cell inner membrane</keyword>
<comment type="similarity">
    <text evidence="3">Belongs to the lipase chaperone family.</text>
</comment>
<evidence type="ECO:0000256" key="5">
    <source>
        <dbReference type="ARBA" id="ARBA00022475"/>
    </source>
</evidence>
<feature type="region of interest" description="Disordered" evidence="16">
    <location>
        <begin position="1"/>
        <end position="26"/>
    </location>
</feature>
<evidence type="ECO:0000256" key="6">
    <source>
        <dbReference type="ARBA" id="ARBA00022519"/>
    </source>
</evidence>
<evidence type="ECO:0000256" key="4">
    <source>
        <dbReference type="ARBA" id="ARBA00019692"/>
    </source>
</evidence>
<evidence type="ECO:0000256" key="1">
    <source>
        <dbReference type="ARBA" id="ARBA00003280"/>
    </source>
</evidence>
<keyword evidence="5" id="KW-1003">Cell membrane</keyword>
<evidence type="ECO:0000313" key="18">
    <source>
        <dbReference type="Proteomes" id="UP001597264"/>
    </source>
</evidence>
<keyword evidence="10" id="KW-0443">Lipid metabolism</keyword>
<evidence type="ECO:0000256" key="8">
    <source>
        <dbReference type="ARBA" id="ARBA00022963"/>
    </source>
</evidence>
<keyword evidence="11" id="KW-0472">Membrane</keyword>
<evidence type="ECO:0000256" key="9">
    <source>
        <dbReference type="ARBA" id="ARBA00022989"/>
    </source>
</evidence>
<comment type="subcellular location">
    <subcellularLocation>
        <location evidence="2">Cell inner membrane</location>
        <topology evidence="2">Single-pass membrane protein</topology>
        <orientation evidence="2">Periplasmic side</orientation>
    </subcellularLocation>
</comment>
<organism evidence="17 18">
    <name type="scientific">Microbulbifer celer</name>
    <dbReference type="NCBI Taxonomy" id="435905"/>
    <lineage>
        <taxon>Bacteria</taxon>
        <taxon>Pseudomonadati</taxon>
        <taxon>Pseudomonadota</taxon>
        <taxon>Gammaproteobacteria</taxon>
        <taxon>Cellvibrionales</taxon>
        <taxon>Microbulbiferaceae</taxon>
        <taxon>Microbulbifer</taxon>
    </lineage>
</organism>
<keyword evidence="7" id="KW-0812">Transmembrane</keyword>
<evidence type="ECO:0000256" key="12">
    <source>
        <dbReference type="ARBA" id="ARBA00023186"/>
    </source>
</evidence>
<sequence length="250" mass="27369">MRSVPHALPEQKVASEPVDGVESSPENIAVPPVEAVAIIDALLLLSFDHDGNLLMDRNTLAALKEFHTQLEGSASADTMVTLRTVLEASLPETVANQLMALARNYFDFRRAEQDFQLAMTAGAEEVNGVAFQSEQYAEIKKIRRSYFAPEVVNKLFAEEEAQLPYMATALAVAQNRELTAEQRAQQLAVLREEFNHVTSRMDSPLAGKVLEAKVARMRASGATEAAIFDARSEVLGSAEAQRLADLDRAP</sequence>
<dbReference type="SUPFAM" id="SSF158855">
    <property type="entry name" value="Lipase chaperone-like"/>
    <property type="match status" value="1"/>
</dbReference>
<evidence type="ECO:0000256" key="2">
    <source>
        <dbReference type="ARBA" id="ARBA00004383"/>
    </source>
</evidence>
<keyword evidence="18" id="KW-1185">Reference proteome</keyword>
<keyword evidence="9" id="KW-1133">Transmembrane helix</keyword>
<evidence type="ECO:0000256" key="16">
    <source>
        <dbReference type="SAM" id="MobiDB-lite"/>
    </source>
</evidence>
<reference evidence="18" key="1">
    <citation type="journal article" date="2019" name="Int. J. Syst. Evol. Microbiol.">
        <title>The Global Catalogue of Microorganisms (GCM) 10K type strain sequencing project: providing services to taxonomists for standard genome sequencing and annotation.</title>
        <authorList>
            <consortium name="The Broad Institute Genomics Platform"/>
            <consortium name="The Broad Institute Genome Sequencing Center for Infectious Disease"/>
            <person name="Wu L."/>
            <person name="Ma J."/>
        </authorList>
    </citation>
    <scope>NUCLEOTIDE SEQUENCE [LARGE SCALE GENOMIC DNA]</scope>
    <source>
        <strain evidence="18">CCUG 54356</strain>
    </source>
</reference>
<comment type="caution">
    <text evidence="17">The sequence shown here is derived from an EMBL/GenBank/DDBJ whole genome shotgun (WGS) entry which is preliminary data.</text>
</comment>
<dbReference type="Proteomes" id="UP001597264">
    <property type="component" value="Unassembled WGS sequence"/>
</dbReference>
<protein>
    <recommendedName>
        <fullName evidence="4">Lipase chaperone</fullName>
    </recommendedName>
    <alternativeName>
        <fullName evidence="15">Lipase foldase</fullName>
    </alternativeName>
    <alternativeName>
        <fullName evidence="13">Lipase helper protein</fullName>
    </alternativeName>
    <alternativeName>
        <fullName evidence="14">Lipase modulator</fullName>
    </alternativeName>
</protein>
<evidence type="ECO:0000256" key="3">
    <source>
        <dbReference type="ARBA" id="ARBA00010358"/>
    </source>
</evidence>
<dbReference type="RefSeq" id="WP_230435996.1">
    <property type="nucleotide sequence ID" value="NZ_CP087715.1"/>
</dbReference>
<evidence type="ECO:0000256" key="14">
    <source>
        <dbReference type="ARBA" id="ARBA00031542"/>
    </source>
</evidence>